<evidence type="ECO:0000259" key="3">
    <source>
        <dbReference type="Pfam" id="PF01757"/>
    </source>
</evidence>
<dbReference type="GO" id="GO:0016787">
    <property type="term" value="F:hydrolase activity"/>
    <property type="evidence" value="ECO:0007669"/>
    <property type="project" value="UniProtKB-KW"/>
</dbReference>
<keyword evidence="6" id="KW-1185">Reference proteome</keyword>
<gene>
    <name evidence="5" type="ORF">SAMN02745673_02287</name>
</gene>
<feature type="transmembrane region" description="Helical" evidence="2">
    <location>
        <begin position="319"/>
        <end position="337"/>
    </location>
</feature>
<feature type="transmembrane region" description="Helical" evidence="2">
    <location>
        <begin position="343"/>
        <end position="362"/>
    </location>
</feature>
<dbReference type="InterPro" id="IPR050879">
    <property type="entry name" value="Acyltransferase_3"/>
</dbReference>
<dbReference type="Pfam" id="PF01757">
    <property type="entry name" value="Acyl_transf_3"/>
    <property type="match status" value="1"/>
</dbReference>
<evidence type="ECO:0000259" key="4">
    <source>
        <dbReference type="Pfam" id="PF19040"/>
    </source>
</evidence>
<feature type="transmembrane region" description="Helical" evidence="2">
    <location>
        <begin position="37"/>
        <end position="53"/>
    </location>
</feature>
<dbReference type="InterPro" id="IPR002656">
    <property type="entry name" value="Acyl_transf_3_dom"/>
</dbReference>
<feature type="domain" description="SGNH" evidence="4">
    <location>
        <begin position="471"/>
        <end position="684"/>
    </location>
</feature>
<sequence length="694" mass="73976">MRVLSSPVAVPPETGTAVAERGTARTGRGGRRPEIQGLRAVAVVLVAVYHVWFGRVSGGVDVFLLLTGFLITGSLLRAVERDGRVGFAAFWTRLTGRLFPAAAVVLAGVLAATALLLPQDRWRDTIAEVVASALYYENWYLAFNAVDYLSRGDAVSPAQHFWSLAIQGQFYLVWPVLVAVALLVARRRGAGVRRVLLVLVAAVFVVSFAYSVVITETNQRWAYFDTGARLWELALGGVLAIVLPRLRIPGRLRVVMGWVGLVGLVACGMLLQVSTMFPGYVALWPTGAAALVIMAGTTGSRFGADRLLALRPLHYIGDISYALYLWHWPVLVCYLTVTGRTQASLTGGFQVLALSFALAAATKWLVEGGMGKVIGPRATPARTLAVALACLLPVTLAAGAWSAHLAVQRHQAETLAADPANYPGAAVLADGVLDERLPDVPVHPAPVDAADDLPASYALGCNQGIAGSEALTCEFGEQEAERTIALVGGSHAAHWLPALQVVAEEKGWRVVNITKGACLFTPAPQRYKGEDYTSCARWNDNVMAELAELRPDVVFTTATTSSIDPASGYDGESVVDGYLERWAELGELGIDVVAVRDTPRLDFAAPECVAERGADTCVGTAEPSLAPVSPLQDLEGVSGNVSFVDLTDHLCVEGRCPAVIGNVLVYWDNAHFTATFARTLAPALGAEIERATGW</sequence>
<evidence type="ECO:0000313" key="5">
    <source>
        <dbReference type="EMBL" id="SKA04255.1"/>
    </source>
</evidence>
<feature type="transmembrane region" description="Helical" evidence="2">
    <location>
        <begin position="161"/>
        <end position="184"/>
    </location>
</feature>
<keyword evidence="5" id="KW-0012">Acyltransferase</keyword>
<dbReference type="STRING" id="1122192.SAMN02745673_02287"/>
<keyword evidence="2" id="KW-1133">Transmembrane helix</keyword>
<dbReference type="Pfam" id="PF19040">
    <property type="entry name" value="SGNH"/>
    <property type="match status" value="1"/>
</dbReference>
<evidence type="ECO:0000313" key="6">
    <source>
        <dbReference type="Proteomes" id="UP000190637"/>
    </source>
</evidence>
<dbReference type="GO" id="GO:0009103">
    <property type="term" value="P:lipopolysaccharide biosynthetic process"/>
    <property type="evidence" value="ECO:0007669"/>
    <property type="project" value="TreeGrafter"/>
</dbReference>
<keyword evidence="2" id="KW-0472">Membrane</keyword>
<name>A0A1T4QKL5_9ACTN</name>
<organism evidence="5 6">
    <name type="scientific">Marinactinospora thermotolerans DSM 45154</name>
    <dbReference type="NCBI Taxonomy" id="1122192"/>
    <lineage>
        <taxon>Bacteria</taxon>
        <taxon>Bacillati</taxon>
        <taxon>Actinomycetota</taxon>
        <taxon>Actinomycetes</taxon>
        <taxon>Streptosporangiales</taxon>
        <taxon>Nocardiopsidaceae</taxon>
        <taxon>Marinactinospora</taxon>
    </lineage>
</organism>
<feature type="transmembrane region" description="Helical" evidence="2">
    <location>
        <begin position="196"/>
        <end position="215"/>
    </location>
</feature>
<protein>
    <submittedName>
        <fullName evidence="5">Peptidoglycan/LPS O-acetylase OafA/YrhL, contains acyltransferase and SGNH-hydrolase domains</fullName>
    </submittedName>
</protein>
<evidence type="ECO:0000256" key="2">
    <source>
        <dbReference type="SAM" id="Phobius"/>
    </source>
</evidence>
<keyword evidence="5" id="KW-0378">Hydrolase</keyword>
<reference evidence="5 6" key="1">
    <citation type="submission" date="2017-02" db="EMBL/GenBank/DDBJ databases">
        <authorList>
            <person name="Peterson S.W."/>
        </authorList>
    </citation>
    <scope>NUCLEOTIDE SEQUENCE [LARGE SCALE GENOMIC DNA]</scope>
    <source>
        <strain evidence="5 6">DSM 45154</strain>
    </source>
</reference>
<proteinExistence type="predicted"/>
<feature type="region of interest" description="Disordered" evidence="1">
    <location>
        <begin position="1"/>
        <end position="31"/>
    </location>
</feature>
<feature type="compositionally biased region" description="Low complexity" evidence="1">
    <location>
        <begin position="13"/>
        <end position="26"/>
    </location>
</feature>
<keyword evidence="5" id="KW-0808">Transferase</keyword>
<dbReference type="PANTHER" id="PTHR23028:SF53">
    <property type="entry name" value="ACYL_TRANSF_3 DOMAIN-CONTAINING PROTEIN"/>
    <property type="match status" value="1"/>
</dbReference>
<dbReference type="GO" id="GO:0016020">
    <property type="term" value="C:membrane"/>
    <property type="evidence" value="ECO:0007669"/>
    <property type="project" value="TreeGrafter"/>
</dbReference>
<accession>A0A1T4QKL5</accession>
<feature type="transmembrane region" description="Helical" evidence="2">
    <location>
        <begin position="279"/>
        <end position="298"/>
    </location>
</feature>
<dbReference type="AlphaFoldDB" id="A0A1T4QKL5"/>
<feature type="transmembrane region" description="Helical" evidence="2">
    <location>
        <begin position="255"/>
        <end position="273"/>
    </location>
</feature>
<dbReference type="InterPro" id="IPR043968">
    <property type="entry name" value="SGNH"/>
</dbReference>
<feature type="transmembrane region" description="Helical" evidence="2">
    <location>
        <begin position="221"/>
        <end position="243"/>
    </location>
</feature>
<dbReference type="EMBL" id="FUWS01000005">
    <property type="protein sequence ID" value="SKA04255.1"/>
    <property type="molecule type" value="Genomic_DNA"/>
</dbReference>
<dbReference type="GO" id="GO:0016747">
    <property type="term" value="F:acyltransferase activity, transferring groups other than amino-acyl groups"/>
    <property type="evidence" value="ECO:0007669"/>
    <property type="project" value="InterPro"/>
</dbReference>
<dbReference type="RefSeq" id="WP_327308353.1">
    <property type="nucleotide sequence ID" value="NZ_FUWS01000005.1"/>
</dbReference>
<feature type="domain" description="Acyltransferase 3" evidence="3">
    <location>
        <begin position="34"/>
        <end position="361"/>
    </location>
</feature>
<keyword evidence="2" id="KW-0812">Transmembrane</keyword>
<dbReference type="Proteomes" id="UP000190637">
    <property type="component" value="Unassembled WGS sequence"/>
</dbReference>
<feature type="transmembrane region" description="Helical" evidence="2">
    <location>
        <begin position="383"/>
        <end position="403"/>
    </location>
</feature>
<feature type="transmembrane region" description="Helical" evidence="2">
    <location>
        <begin position="98"/>
        <end position="117"/>
    </location>
</feature>
<evidence type="ECO:0000256" key="1">
    <source>
        <dbReference type="SAM" id="MobiDB-lite"/>
    </source>
</evidence>
<dbReference type="PANTHER" id="PTHR23028">
    <property type="entry name" value="ACETYLTRANSFERASE"/>
    <property type="match status" value="1"/>
</dbReference>
<feature type="transmembrane region" description="Helical" evidence="2">
    <location>
        <begin position="59"/>
        <end position="78"/>
    </location>
</feature>